<sequence>MGIKSKENGTKEKNHSGPHQPQQTTTTTTTPVTNSQLKALIDQGVADALAARDADRSMNGDDSHYIRDRREGGQAPLVQMENCVPYKATALWKNQNQVALVTLLGKCSKRGGNGMERPSLLPLGPGKRKEYVGTLPLCNKCKFYHNGQCTIKCPNCKRVGHLTRDCWSPAATKNQRNLTCYECWDQGHYKSDCLESKNRNHENQAEGTEARGMMYALGGGEMIIALQTLKMRSKA</sequence>
<keyword evidence="4" id="KW-0695">RNA-directed DNA polymerase</keyword>
<evidence type="ECO:0000256" key="1">
    <source>
        <dbReference type="PROSITE-ProRule" id="PRU00047"/>
    </source>
</evidence>
<comment type="caution">
    <text evidence="4">The sequence shown here is derived from an EMBL/GenBank/DDBJ whole genome shotgun (WGS) entry which is preliminary data.</text>
</comment>
<dbReference type="InterPro" id="IPR036875">
    <property type="entry name" value="Znf_CCHC_sf"/>
</dbReference>
<name>A0ABQ5D9J8_9ASTR</name>
<keyword evidence="4" id="KW-0808">Transferase</keyword>
<dbReference type="PROSITE" id="PS50158">
    <property type="entry name" value="ZF_CCHC"/>
    <property type="match status" value="2"/>
</dbReference>
<feature type="domain" description="CCHC-type" evidence="3">
    <location>
        <begin position="180"/>
        <end position="193"/>
    </location>
</feature>
<feature type="region of interest" description="Disordered" evidence="2">
    <location>
        <begin position="1"/>
        <end position="33"/>
    </location>
</feature>
<dbReference type="EMBL" id="BQNB010015069">
    <property type="protein sequence ID" value="GJT35663.1"/>
    <property type="molecule type" value="Genomic_DNA"/>
</dbReference>
<keyword evidence="4" id="KW-0548">Nucleotidyltransferase</keyword>
<evidence type="ECO:0000313" key="4">
    <source>
        <dbReference type="EMBL" id="GJT35663.1"/>
    </source>
</evidence>
<keyword evidence="1" id="KW-0862">Zinc</keyword>
<organism evidence="4 5">
    <name type="scientific">Tanacetum coccineum</name>
    <dbReference type="NCBI Taxonomy" id="301880"/>
    <lineage>
        <taxon>Eukaryota</taxon>
        <taxon>Viridiplantae</taxon>
        <taxon>Streptophyta</taxon>
        <taxon>Embryophyta</taxon>
        <taxon>Tracheophyta</taxon>
        <taxon>Spermatophyta</taxon>
        <taxon>Magnoliopsida</taxon>
        <taxon>eudicotyledons</taxon>
        <taxon>Gunneridae</taxon>
        <taxon>Pentapetalae</taxon>
        <taxon>asterids</taxon>
        <taxon>campanulids</taxon>
        <taxon>Asterales</taxon>
        <taxon>Asteraceae</taxon>
        <taxon>Asteroideae</taxon>
        <taxon>Anthemideae</taxon>
        <taxon>Anthemidinae</taxon>
        <taxon>Tanacetum</taxon>
    </lineage>
</organism>
<protein>
    <submittedName>
        <fullName evidence="4">Reverse transcriptase domain-containing protein</fullName>
    </submittedName>
</protein>
<keyword evidence="1" id="KW-0479">Metal-binding</keyword>
<gene>
    <name evidence="4" type="ORF">Tco_0926082</name>
</gene>
<proteinExistence type="predicted"/>
<reference evidence="4" key="2">
    <citation type="submission" date="2022-01" db="EMBL/GenBank/DDBJ databases">
        <authorList>
            <person name="Yamashiro T."/>
            <person name="Shiraishi A."/>
            <person name="Satake H."/>
            <person name="Nakayama K."/>
        </authorList>
    </citation>
    <scope>NUCLEOTIDE SEQUENCE</scope>
</reference>
<dbReference type="GO" id="GO:0003964">
    <property type="term" value="F:RNA-directed DNA polymerase activity"/>
    <property type="evidence" value="ECO:0007669"/>
    <property type="project" value="UniProtKB-KW"/>
</dbReference>
<dbReference type="Gene3D" id="4.10.60.10">
    <property type="entry name" value="Zinc finger, CCHC-type"/>
    <property type="match status" value="1"/>
</dbReference>
<evidence type="ECO:0000256" key="2">
    <source>
        <dbReference type="SAM" id="MobiDB-lite"/>
    </source>
</evidence>
<reference evidence="4" key="1">
    <citation type="journal article" date="2022" name="Int. J. Mol. Sci.">
        <title>Draft Genome of Tanacetum Coccineum: Genomic Comparison of Closely Related Tanacetum-Family Plants.</title>
        <authorList>
            <person name="Yamashiro T."/>
            <person name="Shiraishi A."/>
            <person name="Nakayama K."/>
            <person name="Satake H."/>
        </authorList>
    </citation>
    <scope>NUCLEOTIDE SEQUENCE</scope>
</reference>
<dbReference type="InterPro" id="IPR001878">
    <property type="entry name" value="Znf_CCHC"/>
</dbReference>
<evidence type="ECO:0000313" key="5">
    <source>
        <dbReference type="Proteomes" id="UP001151760"/>
    </source>
</evidence>
<dbReference type="Proteomes" id="UP001151760">
    <property type="component" value="Unassembled WGS sequence"/>
</dbReference>
<evidence type="ECO:0000259" key="3">
    <source>
        <dbReference type="PROSITE" id="PS50158"/>
    </source>
</evidence>
<feature type="domain" description="CCHC-type" evidence="3">
    <location>
        <begin position="152"/>
        <end position="166"/>
    </location>
</feature>
<dbReference type="SUPFAM" id="SSF57756">
    <property type="entry name" value="Retrovirus zinc finger-like domains"/>
    <property type="match status" value="1"/>
</dbReference>
<dbReference type="SMART" id="SM00343">
    <property type="entry name" value="ZnF_C2HC"/>
    <property type="match status" value="2"/>
</dbReference>
<keyword evidence="5" id="KW-1185">Reference proteome</keyword>
<keyword evidence="1" id="KW-0863">Zinc-finger</keyword>
<feature type="compositionally biased region" description="Basic and acidic residues" evidence="2">
    <location>
        <begin position="1"/>
        <end position="15"/>
    </location>
</feature>
<accession>A0ABQ5D9J8</accession>
<feature type="compositionally biased region" description="Low complexity" evidence="2">
    <location>
        <begin position="18"/>
        <end position="33"/>
    </location>
</feature>